<keyword evidence="3" id="KW-1185">Reference proteome</keyword>
<name>A0ABR3QYG7_9PLEO</name>
<gene>
    <name evidence="2" type="ORF">SLS60_008640</name>
</gene>
<dbReference type="EMBL" id="JAKJXO020000013">
    <property type="protein sequence ID" value="KAL1597058.1"/>
    <property type="molecule type" value="Genomic_DNA"/>
</dbReference>
<evidence type="ECO:0000313" key="3">
    <source>
        <dbReference type="Proteomes" id="UP001521785"/>
    </source>
</evidence>
<evidence type="ECO:0000256" key="1">
    <source>
        <dbReference type="SAM" id="MobiDB-lite"/>
    </source>
</evidence>
<reference evidence="2 3" key="1">
    <citation type="submission" date="2024-02" db="EMBL/GenBank/DDBJ databases">
        <title>De novo assembly and annotation of 12 fungi associated with fruit tree decline syndrome in Ontario, Canada.</title>
        <authorList>
            <person name="Sulman M."/>
            <person name="Ellouze W."/>
            <person name="Ilyukhin E."/>
        </authorList>
    </citation>
    <scope>NUCLEOTIDE SEQUENCE [LARGE SCALE GENOMIC DNA]</scope>
    <source>
        <strain evidence="2 3">M42-189</strain>
    </source>
</reference>
<feature type="region of interest" description="Disordered" evidence="1">
    <location>
        <begin position="45"/>
        <end position="71"/>
    </location>
</feature>
<proteinExistence type="predicted"/>
<sequence length="263" mass="29842">MPAAVTSDPNLPASARSVYSVEYELGPFKCVVHFSPDAWSNHDPVPRDIQLAPNLHGKPATPEESNSDSPFRVHQVGEPISLSDLLLVQSVKDAKGLEHYKHLPLKRAESLRNKIVQQKHRIAGHRLWSKIFFSRIPTTYRVTLEEGTKLCLKVTSHKNELILSEADIDHLRRMFSLLVALREATKSSKNEVCVLQLSNGPRIGKQEETKIDLWEPEFEDAASRAHDLPEHLRVPRQIVSDEDYGQFWLANGKEPHENLSERS</sequence>
<evidence type="ECO:0000313" key="2">
    <source>
        <dbReference type="EMBL" id="KAL1597058.1"/>
    </source>
</evidence>
<organism evidence="2 3">
    <name type="scientific">Paraconiothyrium brasiliense</name>
    <dbReference type="NCBI Taxonomy" id="300254"/>
    <lineage>
        <taxon>Eukaryota</taxon>
        <taxon>Fungi</taxon>
        <taxon>Dikarya</taxon>
        <taxon>Ascomycota</taxon>
        <taxon>Pezizomycotina</taxon>
        <taxon>Dothideomycetes</taxon>
        <taxon>Pleosporomycetidae</taxon>
        <taxon>Pleosporales</taxon>
        <taxon>Massarineae</taxon>
        <taxon>Didymosphaeriaceae</taxon>
        <taxon>Paraconiothyrium</taxon>
    </lineage>
</organism>
<dbReference type="Proteomes" id="UP001521785">
    <property type="component" value="Unassembled WGS sequence"/>
</dbReference>
<accession>A0ABR3QYG7</accession>
<comment type="caution">
    <text evidence="2">The sequence shown here is derived from an EMBL/GenBank/DDBJ whole genome shotgun (WGS) entry which is preliminary data.</text>
</comment>
<protein>
    <submittedName>
        <fullName evidence="2">Uncharacterized protein</fullName>
    </submittedName>
</protein>